<accession>A0A1R1XBZ0</accession>
<keyword evidence="1" id="KW-0175">Coiled coil</keyword>
<feature type="coiled-coil region" evidence="1">
    <location>
        <begin position="66"/>
        <end position="93"/>
    </location>
</feature>
<dbReference type="OrthoDB" id="5620304at2759"/>
<gene>
    <name evidence="2" type="ORF">AYI70_g9291</name>
</gene>
<keyword evidence="3" id="KW-1185">Reference proteome</keyword>
<comment type="caution">
    <text evidence="2">The sequence shown here is derived from an EMBL/GenBank/DDBJ whole genome shotgun (WGS) entry which is preliminary data.</text>
</comment>
<reference evidence="2 3" key="1">
    <citation type="submission" date="2017-01" db="EMBL/GenBank/DDBJ databases">
        <authorList>
            <person name="Mah S.A."/>
            <person name="Swanson W.J."/>
            <person name="Moy G.W."/>
            <person name="Vacquier V.D."/>
        </authorList>
    </citation>
    <scope>NUCLEOTIDE SEQUENCE [LARGE SCALE GENOMIC DNA]</scope>
    <source>
        <strain evidence="2 3">GSMNP</strain>
    </source>
</reference>
<dbReference type="EMBL" id="LSSN01004119">
    <property type="protein sequence ID" value="OMJ12145.1"/>
    <property type="molecule type" value="Genomic_DNA"/>
</dbReference>
<name>A0A1R1XBZ0_9FUNG</name>
<dbReference type="AlphaFoldDB" id="A0A1R1XBZ0"/>
<proteinExistence type="predicted"/>
<evidence type="ECO:0000313" key="3">
    <source>
        <dbReference type="Proteomes" id="UP000187283"/>
    </source>
</evidence>
<organism evidence="2 3">
    <name type="scientific">Smittium culicis</name>
    <dbReference type="NCBI Taxonomy" id="133412"/>
    <lineage>
        <taxon>Eukaryota</taxon>
        <taxon>Fungi</taxon>
        <taxon>Fungi incertae sedis</taxon>
        <taxon>Zoopagomycota</taxon>
        <taxon>Kickxellomycotina</taxon>
        <taxon>Harpellomycetes</taxon>
        <taxon>Harpellales</taxon>
        <taxon>Legeriomycetaceae</taxon>
        <taxon>Smittium</taxon>
    </lineage>
</organism>
<sequence length="190" mass="21942">MDLEQLEKRVLLIDSQLSARKEALKVNQVHIESQIDAIKEENAIQGQFRGAMADMQMQGQTVVAELEHSKEKNKVLAKEKRLQEREIELANNQNILAAGQLKLEKQKVHILNGLLERQDASKNNNIPRSEIKISNATRTGKEIPLQSFEGNPLEFQRWISNVDDYFKQYYHISDFERKYIVVSALKEKAK</sequence>
<dbReference type="Proteomes" id="UP000187283">
    <property type="component" value="Unassembled WGS sequence"/>
</dbReference>
<evidence type="ECO:0000313" key="2">
    <source>
        <dbReference type="EMBL" id="OMJ12145.1"/>
    </source>
</evidence>
<evidence type="ECO:0000256" key="1">
    <source>
        <dbReference type="SAM" id="Coils"/>
    </source>
</evidence>
<protein>
    <submittedName>
        <fullName evidence="2">Uncharacterized protein</fullName>
    </submittedName>
</protein>